<dbReference type="Gene3D" id="3.40.50.970">
    <property type="match status" value="1"/>
</dbReference>
<keyword evidence="2" id="KW-0560">Oxidoreductase</keyword>
<dbReference type="InterPro" id="IPR001017">
    <property type="entry name" value="DH_E1"/>
</dbReference>
<dbReference type="Pfam" id="PF00676">
    <property type="entry name" value="E1_dh"/>
    <property type="match status" value="1"/>
</dbReference>
<comment type="cofactor">
    <cofactor evidence="1">
        <name>thiamine diphosphate</name>
        <dbReference type="ChEBI" id="CHEBI:58937"/>
    </cofactor>
</comment>
<dbReference type="InterPro" id="IPR050642">
    <property type="entry name" value="PDH_E1_Alpha_Subunit"/>
</dbReference>
<evidence type="ECO:0000256" key="2">
    <source>
        <dbReference type="ARBA" id="ARBA00023002"/>
    </source>
</evidence>
<dbReference type="InterPro" id="IPR029061">
    <property type="entry name" value="THDP-binding"/>
</dbReference>
<gene>
    <name evidence="5" type="ORF">S12H4_44113</name>
</gene>
<dbReference type="CDD" id="cd02000">
    <property type="entry name" value="TPP_E1_PDC_ADC_BCADC"/>
    <property type="match status" value="1"/>
</dbReference>
<comment type="caution">
    <text evidence="5">The sequence shown here is derived from an EMBL/GenBank/DDBJ whole genome shotgun (WGS) entry which is preliminary data.</text>
</comment>
<feature type="domain" description="Dehydrogenase E1 component" evidence="4">
    <location>
        <begin position="3"/>
        <end position="210"/>
    </location>
</feature>
<evidence type="ECO:0000256" key="1">
    <source>
        <dbReference type="ARBA" id="ARBA00001964"/>
    </source>
</evidence>
<feature type="non-terminal residue" evidence="5">
    <location>
        <position position="217"/>
    </location>
</feature>
<dbReference type="EMBL" id="BARW01027148">
    <property type="protein sequence ID" value="GAJ13229.1"/>
    <property type="molecule type" value="Genomic_DNA"/>
</dbReference>
<protein>
    <recommendedName>
        <fullName evidence="4">Dehydrogenase E1 component domain-containing protein</fullName>
    </recommendedName>
</protein>
<proteinExistence type="predicted"/>
<sequence>MHLADKTVGLMGSSSIVGAGIPIATGAAFSSKLQGTGQVAVCFFGDGAVNHGTFHESLNMASLWQLPIVYFCENNAWSQFTPYNVTTKVMDVARRAPAYAIPGMTIDGDDVLAVYKAAGEAIDRARKGDGPTLLEGRTHRWYGHFVGDAQKYRTKEEQEECRKSDPIAKFEAKLIEEKVLTPDEVSEAQQRVQAEIEEAVKFAEESPLPETDELLAG</sequence>
<evidence type="ECO:0000256" key="3">
    <source>
        <dbReference type="ARBA" id="ARBA00023052"/>
    </source>
</evidence>
<evidence type="ECO:0000313" key="5">
    <source>
        <dbReference type="EMBL" id="GAJ13229.1"/>
    </source>
</evidence>
<dbReference type="PANTHER" id="PTHR11516">
    <property type="entry name" value="PYRUVATE DEHYDROGENASE E1 COMPONENT, ALPHA SUBUNIT BACTERIAL AND ORGANELLAR"/>
    <property type="match status" value="1"/>
</dbReference>
<dbReference type="AlphaFoldDB" id="X1U6V4"/>
<accession>X1U6V4</accession>
<dbReference type="SUPFAM" id="SSF52518">
    <property type="entry name" value="Thiamin diphosphate-binding fold (THDP-binding)"/>
    <property type="match status" value="1"/>
</dbReference>
<evidence type="ECO:0000259" key="4">
    <source>
        <dbReference type="Pfam" id="PF00676"/>
    </source>
</evidence>
<dbReference type="GO" id="GO:0004739">
    <property type="term" value="F:pyruvate dehydrogenase (acetyl-transferring) activity"/>
    <property type="evidence" value="ECO:0007669"/>
    <property type="project" value="TreeGrafter"/>
</dbReference>
<dbReference type="PANTHER" id="PTHR11516:SF60">
    <property type="entry name" value="PYRUVATE DEHYDROGENASE E1 COMPONENT SUBUNIT ALPHA"/>
    <property type="match status" value="1"/>
</dbReference>
<dbReference type="GO" id="GO:0006086">
    <property type="term" value="P:pyruvate decarboxylation to acetyl-CoA"/>
    <property type="evidence" value="ECO:0007669"/>
    <property type="project" value="TreeGrafter"/>
</dbReference>
<reference evidence="5" key="1">
    <citation type="journal article" date="2014" name="Front. Microbiol.">
        <title>High frequency of phylogenetically diverse reductive dehalogenase-homologous genes in deep subseafloor sedimentary metagenomes.</title>
        <authorList>
            <person name="Kawai M."/>
            <person name="Futagami T."/>
            <person name="Toyoda A."/>
            <person name="Takaki Y."/>
            <person name="Nishi S."/>
            <person name="Hori S."/>
            <person name="Arai W."/>
            <person name="Tsubouchi T."/>
            <person name="Morono Y."/>
            <person name="Uchiyama I."/>
            <person name="Ito T."/>
            <person name="Fujiyama A."/>
            <person name="Inagaki F."/>
            <person name="Takami H."/>
        </authorList>
    </citation>
    <scope>NUCLEOTIDE SEQUENCE</scope>
    <source>
        <strain evidence="5">Expedition CK06-06</strain>
    </source>
</reference>
<name>X1U6V4_9ZZZZ</name>
<organism evidence="5">
    <name type="scientific">marine sediment metagenome</name>
    <dbReference type="NCBI Taxonomy" id="412755"/>
    <lineage>
        <taxon>unclassified sequences</taxon>
        <taxon>metagenomes</taxon>
        <taxon>ecological metagenomes</taxon>
    </lineage>
</organism>
<keyword evidence="3" id="KW-0786">Thiamine pyrophosphate</keyword>